<dbReference type="PRINTS" id="PR00007">
    <property type="entry name" value="COMPLEMNTC1Q"/>
</dbReference>
<dbReference type="GO" id="GO:0005576">
    <property type="term" value="C:extracellular region"/>
    <property type="evidence" value="ECO:0007669"/>
    <property type="project" value="UniProtKB-SubCell"/>
</dbReference>
<dbReference type="InParanoid" id="K1PXY7"/>
<organism evidence="4">
    <name type="scientific">Magallana gigas</name>
    <name type="common">Pacific oyster</name>
    <name type="synonym">Crassostrea gigas</name>
    <dbReference type="NCBI Taxonomy" id="29159"/>
    <lineage>
        <taxon>Eukaryota</taxon>
        <taxon>Metazoa</taxon>
        <taxon>Spiralia</taxon>
        <taxon>Lophotrochozoa</taxon>
        <taxon>Mollusca</taxon>
        <taxon>Bivalvia</taxon>
        <taxon>Autobranchia</taxon>
        <taxon>Pteriomorphia</taxon>
        <taxon>Ostreida</taxon>
        <taxon>Ostreoidea</taxon>
        <taxon>Ostreidae</taxon>
        <taxon>Magallana</taxon>
    </lineage>
</organism>
<protein>
    <submittedName>
        <fullName evidence="4">Uncharacterized protein</fullName>
    </submittedName>
</protein>
<dbReference type="AlphaFoldDB" id="K1PXY7"/>
<keyword evidence="3" id="KW-0732">Signal</keyword>
<name>K1PXY7_MAGGI</name>
<dbReference type="SUPFAM" id="SSF49842">
    <property type="entry name" value="TNF-like"/>
    <property type="match status" value="1"/>
</dbReference>
<dbReference type="InterPro" id="IPR050822">
    <property type="entry name" value="Cerebellin_Synaptic_Org"/>
</dbReference>
<dbReference type="PANTHER" id="PTHR22923:SF116">
    <property type="entry name" value="C1Q DOMAIN-CONTAINING PROTEIN"/>
    <property type="match status" value="1"/>
</dbReference>
<evidence type="ECO:0000256" key="3">
    <source>
        <dbReference type="ARBA" id="ARBA00022729"/>
    </source>
</evidence>
<evidence type="ECO:0000313" key="4">
    <source>
        <dbReference type="EMBL" id="EKC29057.1"/>
    </source>
</evidence>
<dbReference type="HOGENOM" id="CLU_001074_7_0_1"/>
<comment type="subcellular location">
    <subcellularLocation>
        <location evidence="1">Secreted</location>
    </subcellularLocation>
</comment>
<dbReference type="EMBL" id="JH818307">
    <property type="protein sequence ID" value="EKC29057.1"/>
    <property type="molecule type" value="Genomic_DNA"/>
</dbReference>
<proteinExistence type="predicted"/>
<gene>
    <name evidence="4" type="ORF">CGI_10010061</name>
</gene>
<dbReference type="SMART" id="SM00110">
    <property type="entry name" value="C1Q"/>
    <property type="match status" value="1"/>
</dbReference>
<dbReference type="Pfam" id="PF00386">
    <property type="entry name" value="C1q"/>
    <property type="match status" value="1"/>
</dbReference>
<accession>K1PXY7</accession>
<evidence type="ECO:0000256" key="1">
    <source>
        <dbReference type="ARBA" id="ARBA00004613"/>
    </source>
</evidence>
<sequence length="260" mass="28621">MAGPSLLVFVFLVTFELGQTSVIGETKNTAQILKLSKMMVKLESAVKDIQNDNQKLQNDNRQLKKVIAELSNRLENEIRIREQLEKRVGRCETCQNEDGNDVIVAQSSLNTTAKEKRITGIRSSNGSIAFYAYMTTSLSSPGNIRTLIFDAIFTNEGSGYHHHMGVFIAPRTGLYVFTWTLRVSGISYFNTQLLVNGLIYGWMYSSANGYYVYADSSSATAIVRVAAGSSVYVRTGPTSNGGTILSGQDGYSTFSGWIID</sequence>
<dbReference type="Gene3D" id="2.60.120.40">
    <property type="match status" value="1"/>
</dbReference>
<dbReference type="PANTHER" id="PTHR22923">
    <property type="entry name" value="CEREBELLIN-RELATED"/>
    <property type="match status" value="1"/>
</dbReference>
<reference evidence="4" key="1">
    <citation type="journal article" date="2012" name="Nature">
        <title>The oyster genome reveals stress adaptation and complexity of shell formation.</title>
        <authorList>
            <person name="Zhang G."/>
            <person name="Fang X."/>
            <person name="Guo X."/>
            <person name="Li L."/>
            <person name="Luo R."/>
            <person name="Xu F."/>
            <person name="Yang P."/>
            <person name="Zhang L."/>
            <person name="Wang X."/>
            <person name="Qi H."/>
            <person name="Xiong Z."/>
            <person name="Que H."/>
            <person name="Xie Y."/>
            <person name="Holland P.W."/>
            <person name="Paps J."/>
            <person name="Zhu Y."/>
            <person name="Wu F."/>
            <person name="Chen Y."/>
            <person name="Wang J."/>
            <person name="Peng C."/>
            <person name="Meng J."/>
            <person name="Yang L."/>
            <person name="Liu J."/>
            <person name="Wen B."/>
            <person name="Zhang N."/>
            <person name="Huang Z."/>
            <person name="Zhu Q."/>
            <person name="Feng Y."/>
            <person name="Mount A."/>
            <person name="Hedgecock D."/>
            <person name="Xu Z."/>
            <person name="Liu Y."/>
            <person name="Domazet-Loso T."/>
            <person name="Du Y."/>
            <person name="Sun X."/>
            <person name="Zhang S."/>
            <person name="Liu B."/>
            <person name="Cheng P."/>
            <person name="Jiang X."/>
            <person name="Li J."/>
            <person name="Fan D."/>
            <person name="Wang W."/>
            <person name="Fu W."/>
            <person name="Wang T."/>
            <person name="Wang B."/>
            <person name="Zhang J."/>
            <person name="Peng Z."/>
            <person name="Li Y."/>
            <person name="Li N."/>
            <person name="Wang J."/>
            <person name="Chen M."/>
            <person name="He Y."/>
            <person name="Tan F."/>
            <person name="Song X."/>
            <person name="Zheng Q."/>
            <person name="Huang R."/>
            <person name="Yang H."/>
            <person name="Du X."/>
            <person name="Chen L."/>
            <person name="Yang M."/>
            <person name="Gaffney P.M."/>
            <person name="Wang S."/>
            <person name="Luo L."/>
            <person name="She Z."/>
            <person name="Ming Y."/>
            <person name="Huang W."/>
            <person name="Zhang S."/>
            <person name="Huang B."/>
            <person name="Zhang Y."/>
            <person name="Qu T."/>
            <person name="Ni P."/>
            <person name="Miao G."/>
            <person name="Wang J."/>
            <person name="Wang Q."/>
            <person name="Steinberg C.E."/>
            <person name="Wang H."/>
            <person name="Li N."/>
            <person name="Qian L."/>
            <person name="Zhang G."/>
            <person name="Li Y."/>
            <person name="Yang H."/>
            <person name="Liu X."/>
            <person name="Wang J."/>
            <person name="Yin Y."/>
            <person name="Wang J."/>
        </authorList>
    </citation>
    <scope>NUCLEOTIDE SEQUENCE [LARGE SCALE GENOMIC DNA]</scope>
    <source>
        <strain evidence="4">05x7-T-G4-1.051#20</strain>
    </source>
</reference>
<dbReference type="InterPro" id="IPR001073">
    <property type="entry name" value="C1q_dom"/>
</dbReference>
<dbReference type="InterPro" id="IPR008983">
    <property type="entry name" value="Tumour_necrosis_fac-like_dom"/>
</dbReference>
<keyword evidence="2" id="KW-0964">Secreted</keyword>
<evidence type="ECO:0000256" key="2">
    <source>
        <dbReference type="ARBA" id="ARBA00022525"/>
    </source>
</evidence>
<dbReference type="PROSITE" id="PS50871">
    <property type="entry name" value="C1Q"/>
    <property type="match status" value="1"/>
</dbReference>